<dbReference type="InterPro" id="IPR046335">
    <property type="entry name" value="LacI/GalR-like_sensor"/>
</dbReference>
<feature type="region of interest" description="Disordered" evidence="5">
    <location>
        <begin position="283"/>
        <end position="307"/>
    </location>
</feature>
<dbReference type="Proteomes" id="UP000655589">
    <property type="component" value="Unassembled WGS sequence"/>
</dbReference>
<gene>
    <name evidence="7" type="primary">lacI</name>
    <name evidence="7" type="ORF">GCM10010102_26210</name>
</gene>
<reference evidence="7" key="2">
    <citation type="submission" date="2020-09" db="EMBL/GenBank/DDBJ databases">
        <authorList>
            <person name="Sun Q."/>
            <person name="Ohkuma M."/>
        </authorList>
    </citation>
    <scope>NUCLEOTIDE SEQUENCE</scope>
    <source>
        <strain evidence="7">JCM 3051</strain>
    </source>
</reference>
<feature type="compositionally biased region" description="Basic and acidic residues" evidence="5">
    <location>
        <begin position="27"/>
        <end position="43"/>
    </location>
</feature>
<evidence type="ECO:0000256" key="5">
    <source>
        <dbReference type="SAM" id="MobiDB-lite"/>
    </source>
</evidence>
<dbReference type="Gene3D" id="3.40.50.2300">
    <property type="match status" value="4"/>
</dbReference>
<dbReference type="PANTHER" id="PTHR30146">
    <property type="entry name" value="LACI-RELATED TRANSCRIPTIONAL REPRESSOR"/>
    <property type="match status" value="1"/>
</dbReference>
<dbReference type="CDD" id="cd01392">
    <property type="entry name" value="HTH_LacI"/>
    <property type="match status" value="1"/>
</dbReference>
<dbReference type="SMART" id="SM00354">
    <property type="entry name" value="HTH_LACI"/>
    <property type="match status" value="1"/>
</dbReference>
<dbReference type="GO" id="GO:0003700">
    <property type="term" value="F:DNA-binding transcription factor activity"/>
    <property type="evidence" value="ECO:0007669"/>
    <property type="project" value="TreeGrafter"/>
</dbReference>
<dbReference type="PROSITE" id="PS50932">
    <property type="entry name" value="HTH_LACI_2"/>
    <property type="match status" value="1"/>
</dbReference>
<accession>A0A8H9L508</accession>
<evidence type="ECO:0000313" key="8">
    <source>
        <dbReference type="Proteomes" id="UP000655589"/>
    </source>
</evidence>
<keyword evidence="1" id="KW-0678">Repressor</keyword>
<dbReference type="Gene3D" id="1.10.260.40">
    <property type="entry name" value="lambda repressor-like DNA-binding domains"/>
    <property type="match status" value="1"/>
</dbReference>
<keyword evidence="4" id="KW-0804">Transcription</keyword>
<dbReference type="PANTHER" id="PTHR30146:SF148">
    <property type="entry name" value="HTH-TYPE TRANSCRIPTIONAL REPRESSOR PURR-RELATED"/>
    <property type="match status" value="1"/>
</dbReference>
<dbReference type="Pfam" id="PF00356">
    <property type="entry name" value="LacI"/>
    <property type="match status" value="1"/>
</dbReference>
<dbReference type="Pfam" id="PF13377">
    <property type="entry name" value="Peripla_BP_3"/>
    <property type="match status" value="1"/>
</dbReference>
<organism evidence="7 8">
    <name type="scientific">Promicromonospora citrea</name>
    <dbReference type="NCBI Taxonomy" id="43677"/>
    <lineage>
        <taxon>Bacteria</taxon>
        <taxon>Bacillati</taxon>
        <taxon>Actinomycetota</taxon>
        <taxon>Actinomycetes</taxon>
        <taxon>Micrococcales</taxon>
        <taxon>Promicromonosporaceae</taxon>
        <taxon>Promicromonospora</taxon>
    </lineage>
</organism>
<name>A0A8H9L508_9MICO</name>
<keyword evidence="3" id="KW-0238">DNA-binding</keyword>
<keyword evidence="8" id="KW-1185">Reference proteome</keyword>
<evidence type="ECO:0000259" key="6">
    <source>
        <dbReference type="PROSITE" id="PS50932"/>
    </source>
</evidence>
<dbReference type="SUPFAM" id="SSF47413">
    <property type="entry name" value="lambda repressor-like DNA-binding domains"/>
    <property type="match status" value="1"/>
</dbReference>
<dbReference type="InterPro" id="IPR000843">
    <property type="entry name" value="HTH_LacI"/>
</dbReference>
<reference evidence="7" key="1">
    <citation type="journal article" date="2014" name="Int. J. Syst. Evol. Microbiol.">
        <title>Complete genome sequence of Corynebacterium casei LMG S-19264T (=DSM 44701T), isolated from a smear-ripened cheese.</title>
        <authorList>
            <consortium name="US DOE Joint Genome Institute (JGI-PGF)"/>
            <person name="Walter F."/>
            <person name="Albersmeier A."/>
            <person name="Kalinowski J."/>
            <person name="Ruckert C."/>
        </authorList>
    </citation>
    <scope>NUCLEOTIDE SEQUENCE</scope>
    <source>
        <strain evidence="7">JCM 3051</strain>
    </source>
</reference>
<dbReference type="InterPro" id="IPR010982">
    <property type="entry name" value="Lambda_DNA-bd_dom_sf"/>
</dbReference>
<dbReference type="GO" id="GO:0000976">
    <property type="term" value="F:transcription cis-regulatory region binding"/>
    <property type="evidence" value="ECO:0007669"/>
    <property type="project" value="TreeGrafter"/>
</dbReference>
<sequence>MLVVNLEVSREGRYDDGFRSGRCGPPDAEREENGNEEGRRGMERGRVVRITDVAALAGVAPGTASKALNGTGSLRESTRERVREAAERLGFVPDVTARSLSARRSFTVGLLSTDSAGRFSLPVVLGAENALVGGELSALLATARHDPVREQHHVRALVARRVDGIIVTGRTTEPREPIRVPMPVVYAFAPSADPEDTSVVPDDATGMRLVTEHLRGLGRHRIAYVGGRAEQRASTARYEALSAELTASGLELVGPPLYGDWSEQWGRRAVDLVLGSAPSAARRDLVSAPRSGGAPPDLDGSTRSQGQGSGLPVDAIVFASDQLARGGCDRLRELGIRVPDDVAVTGYDDWEVMSLASRPPLTTVDMQLELLGQRAAELLIAAIDGEPTHGVERLAPRLVVRASTLGDS</sequence>
<comment type="caution">
    <text evidence="7">The sequence shown here is derived from an EMBL/GenBank/DDBJ whole genome shotgun (WGS) entry which is preliminary data.</text>
</comment>
<evidence type="ECO:0000256" key="4">
    <source>
        <dbReference type="ARBA" id="ARBA00023163"/>
    </source>
</evidence>
<keyword evidence="2" id="KW-0805">Transcription regulation</keyword>
<dbReference type="AlphaFoldDB" id="A0A8H9L508"/>
<dbReference type="EMBL" id="BMPT01000010">
    <property type="protein sequence ID" value="GGM29214.1"/>
    <property type="molecule type" value="Genomic_DNA"/>
</dbReference>
<evidence type="ECO:0000256" key="3">
    <source>
        <dbReference type="ARBA" id="ARBA00023125"/>
    </source>
</evidence>
<protein>
    <submittedName>
        <fullName evidence="7">LacI family transcriptional regulator</fullName>
    </submittedName>
</protein>
<feature type="region of interest" description="Disordered" evidence="5">
    <location>
        <begin position="15"/>
        <end position="43"/>
    </location>
</feature>
<dbReference type="InterPro" id="IPR028082">
    <property type="entry name" value="Peripla_BP_I"/>
</dbReference>
<feature type="domain" description="HTH lacI-type" evidence="6">
    <location>
        <begin position="48"/>
        <end position="102"/>
    </location>
</feature>
<evidence type="ECO:0000313" key="7">
    <source>
        <dbReference type="EMBL" id="GGM29214.1"/>
    </source>
</evidence>
<proteinExistence type="predicted"/>
<evidence type="ECO:0000256" key="2">
    <source>
        <dbReference type="ARBA" id="ARBA00023015"/>
    </source>
</evidence>
<evidence type="ECO:0000256" key="1">
    <source>
        <dbReference type="ARBA" id="ARBA00022491"/>
    </source>
</evidence>
<dbReference type="SUPFAM" id="SSF53822">
    <property type="entry name" value="Periplasmic binding protein-like I"/>
    <property type="match status" value="1"/>
</dbReference>